<organism evidence="5 6">
    <name type="scientific">Dendrobium chrysotoxum</name>
    <name type="common">Orchid</name>
    <dbReference type="NCBI Taxonomy" id="161865"/>
    <lineage>
        <taxon>Eukaryota</taxon>
        <taxon>Viridiplantae</taxon>
        <taxon>Streptophyta</taxon>
        <taxon>Embryophyta</taxon>
        <taxon>Tracheophyta</taxon>
        <taxon>Spermatophyta</taxon>
        <taxon>Magnoliopsida</taxon>
        <taxon>Liliopsida</taxon>
        <taxon>Asparagales</taxon>
        <taxon>Orchidaceae</taxon>
        <taxon>Epidendroideae</taxon>
        <taxon>Malaxideae</taxon>
        <taxon>Dendrobiinae</taxon>
        <taxon>Dendrobium</taxon>
    </lineage>
</organism>
<dbReference type="GO" id="GO:0008234">
    <property type="term" value="F:cysteine-type peptidase activity"/>
    <property type="evidence" value="ECO:0007669"/>
    <property type="project" value="InterPro"/>
</dbReference>
<comment type="caution">
    <text evidence="5">The sequence shown here is derived from an EMBL/GenBank/DDBJ whole genome shotgun (WGS) entry which is preliminary data.</text>
</comment>
<evidence type="ECO:0000259" key="4">
    <source>
        <dbReference type="PROSITE" id="PS50600"/>
    </source>
</evidence>
<dbReference type="Gene3D" id="3.40.395.10">
    <property type="entry name" value="Adenoviral Proteinase, Chain A"/>
    <property type="match status" value="1"/>
</dbReference>
<dbReference type="Proteomes" id="UP000775213">
    <property type="component" value="Unassembled WGS sequence"/>
</dbReference>
<dbReference type="GO" id="GO:0006508">
    <property type="term" value="P:proteolysis"/>
    <property type="evidence" value="ECO:0007669"/>
    <property type="project" value="UniProtKB-KW"/>
</dbReference>
<comment type="similarity">
    <text evidence="1">Belongs to the peptidase C48 family.</text>
</comment>
<protein>
    <recommendedName>
        <fullName evidence="4">Ubiquitin-like protease family profile domain-containing protein</fullName>
    </recommendedName>
</protein>
<gene>
    <name evidence="5" type="ORF">IEQ34_006854</name>
</gene>
<dbReference type="Pfam" id="PF02902">
    <property type="entry name" value="Peptidase_C48"/>
    <property type="match status" value="1"/>
</dbReference>
<evidence type="ECO:0000256" key="3">
    <source>
        <dbReference type="ARBA" id="ARBA00022801"/>
    </source>
</evidence>
<keyword evidence="3" id="KW-0378">Hydrolase</keyword>
<dbReference type="AlphaFoldDB" id="A0AAV7H7Z5"/>
<keyword evidence="6" id="KW-1185">Reference proteome</keyword>
<name>A0AAV7H7Z5_DENCH</name>
<dbReference type="PROSITE" id="PS50600">
    <property type="entry name" value="ULP_PROTEASE"/>
    <property type="match status" value="1"/>
</dbReference>
<accession>A0AAV7H7Z5</accession>
<reference evidence="5 6" key="1">
    <citation type="journal article" date="2021" name="Hortic Res">
        <title>Chromosome-scale assembly of the Dendrobium chrysotoxum genome enhances the understanding of orchid evolution.</title>
        <authorList>
            <person name="Zhang Y."/>
            <person name="Zhang G.Q."/>
            <person name="Zhang D."/>
            <person name="Liu X.D."/>
            <person name="Xu X.Y."/>
            <person name="Sun W.H."/>
            <person name="Yu X."/>
            <person name="Zhu X."/>
            <person name="Wang Z.W."/>
            <person name="Zhao X."/>
            <person name="Zhong W.Y."/>
            <person name="Chen H."/>
            <person name="Yin W.L."/>
            <person name="Huang T."/>
            <person name="Niu S.C."/>
            <person name="Liu Z.J."/>
        </authorList>
    </citation>
    <scope>NUCLEOTIDE SEQUENCE [LARGE SCALE GENOMIC DNA]</scope>
    <source>
        <strain evidence="5">Lindl</strain>
    </source>
</reference>
<feature type="domain" description="Ubiquitin-like protease family profile" evidence="4">
    <location>
        <begin position="1"/>
        <end position="159"/>
    </location>
</feature>
<proteinExistence type="inferred from homology"/>
<evidence type="ECO:0000256" key="2">
    <source>
        <dbReference type="ARBA" id="ARBA00022670"/>
    </source>
</evidence>
<dbReference type="EMBL" id="JAGFBR010000007">
    <property type="protein sequence ID" value="KAH0464068.1"/>
    <property type="molecule type" value="Genomic_DNA"/>
</dbReference>
<sequence>MEYLGDNYVDAFALLLSEKSRIMIDIFQPFLYISHCTRLTADLLQVYNDYKQPFYIYVQHINPISVNESNLTVQPIICSKHWTVIIGRLKERIWKLYDSLPNPEHKNICYEVIKFIYEETEGAFTSNRIKWNLQTVYEISTQTNNVDCRIFVCKYMEKAILRRKVDWASYKD</sequence>
<dbReference type="SUPFAM" id="SSF54001">
    <property type="entry name" value="Cysteine proteinases"/>
    <property type="match status" value="1"/>
</dbReference>
<keyword evidence="2" id="KW-0645">Protease</keyword>
<evidence type="ECO:0000313" key="5">
    <source>
        <dbReference type="EMBL" id="KAH0464068.1"/>
    </source>
</evidence>
<evidence type="ECO:0000256" key="1">
    <source>
        <dbReference type="ARBA" id="ARBA00005234"/>
    </source>
</evidence>
<dbReference type="InterPro" id="IPR003653">
    <property type="entry name" value="Peptidase_C48_C"/>
</dbReference>
<dbReference type="InterPro" id="IPR038765">
    <property type="entry name" value="Papain-like_cys_pep_sf"/>
</dbReference>
<evidence type="ECO:0000313" key="6">
    <source>
        <dbReference type="Proteomes" id="UP000775213"/>
    </source>
</evidence>